<keyword evidence="10" id="KW-0812">Transmembrane</keyword>
<evidence type="ECO:0000313" key="14">
    <source>
        <dbReference type="Proteomes" id="UP000477651"/>
    </source>
</evidence>
<dbReference type="PANTHER" id="PTHR44936:SF10">
    <property type="entry name" value="SENSOR PROTEIN RSTB"/>
    <property type="match status" value="1"/>
</dbReference>
<evidence type="ECO:0000256" key="6">
    <source>
        <dbReference type="ARBA" id="ARBA00022679"/>
    </source>
</evidence>
<comment type="subcellular location">
    <subcellularLocation>
        <location evidence="2">Cell membrane</location>
        <topology evidence="2">Multi-pass membrane protein</topology>
    </subcellularLocation>
</comment>
<gene>
    <name evidence="13" type="ORF">F9B74_07275</name>
</gene>
<feature type="domain" description="HAMP" evidence="12">
    <location>
        <begin position="190"/>
        <end position="243"/>
    </location>
</feature>
<dbReference type="Gene3D" id="3.30.450.300">
    <property type="entry name" value="Sensor histidine kinase RisS, periplasmic domain"/>
    <property type="match status" value="1"/>
</dbReference>
<dbReference type="Proteomes" id="UP000477651">
    <property type="component" value="Unassembled WGS sequence"/>
</dbReference>
<dbReference type="InterPro" id="IPR050980">
    <property type="entry name" value="2C_sensor_his_kinase"/>
</dbReference>
<dbReference type="CDD" id="cd00082">
    <property type="entry name" value="HisKA"/>
    <property type="match status" value="1"/>
</dbReference>
<dbReference type="InterPro" id="IPR036890">
    <property type="entry name" value="HATPase_C_sf"/>
</dbReference>
<comment type="catalytic activity">
    <reaction evidence="1">
        <text>ATP + protein L-histidine = ADP + protein N-phospho-L-histidine.</text>
        <dbReference type="EC" id="2.7.13.3"/>
    </reaction>
</comment>
<dbReference type="SUPFAM" id="SSF55874">
    <property type="entry name" value="ATPase domain of HSP90 chaperone/DNA topoisomerase II/histidine kinase"/>
    <property type="match status" value="1"/>
</dbReference>
<dbReference type="EMBL" id="JAAGYR010000013">
    <property type="protein sequence ID" value="NEN76122.1"/>
    <property type="molecule type" value="Genomic_DNA"/>
</dbReference>
<dbReference type="SMART" id="SM00388">
    <property type="entry name" value="HisKA"/>
    <property type="match status" value="1"/>
</dbReference>
<keyword evidence="9" id="KW-0067">ATP-binding</keyword>
<dbReference type="GO" id="GO:0005886">
    <property type="term" value="C:plasma membrane"/>
    <property type="evidence" value="ECO:0007669"/>
    <property type="project" value="UniProtKB-SubCell"/>
</dbReference>
<dbReference type="InterPro" id="IPR032408">
    <property type="entry name" value="RisS_PPD"/>
</dbReference>
<keyword evidence="14" id="KW-1185">Reference proteome</keyword>
<dbReference type="Pfam" id="PF00512">
    <property type="entry name" value="HisKA"/>
    <property type="match status" value="1"/>
</dbReference>
<dbReference type="Gene3D" id="3.30.565.10">
    <property type="entry name" value="Histidine kinase-like ATPase, C-terminal domain"/>
    <property type="match status" value="1"/>
</dbReference>
<dbReference type="SUPFAM" id="SSF47384">
    <property type="entry name" value="Homodimeric domain of signal transducing histidine kinase"/>
    <property type="match status" value="1"/>
</dbReference>
<dbReference type="GO" id="GO:0005524">
    <property type="term" value="F:ATP binding"/>
    <property type="evidence" value="ECO:0007669"/>
    <property type="project" value="UniProtKB-KW"/>
</dbReference>
<reference evidence="13 14" key="1">
    <citation type="submission" date="2020-02" db="EMBL/GenBank/DDBJ databases">
        <title>Pelistega sp. NLN82 were isolated from wild rodents of the Hainan Island.</title>
        <authorList>
            <person name="Niu N."/>
            <person name="Zhou J."/>
        </authorList>
    </citation>
    <scope>NUCLEOTIDE SEQUENCE [LARGE SCALE GENOMIC DNA]</scope>
    <source>
        <strain evidence="13 14">NLN82</strain>
    </source>
</reference>
<dbReference type="SMART" id="SM00387">
    <property type="entry name" value="HATPase_c"/>
    <property type="match status" value="1"/>
</dbReference>
<dbReference type="GO" id="GO:0000155">
    <property type="term" value="F:phosphorelay sensor kinase activity"/>
    <property type="evidence" value="ECO:0007669"/>
    <property type="project" value="InterPro"/>
</dbReference>
<evidence type="ECO:0000256" key="9">
    <source>
        <dbReference type="ARBA" id="ARBA00022840"/>
    </source>
</evidence>
<dbReference type="RefSeq" id="WP_163764621.1">
    <property type="nucleotide sequence ID" value="NZ_JAAGYR010000013.1"/>
</dbReference>
<accession>A0A6L9Y6N5</accession>
<evidence type="ECO:0000256" key="10">
    <source>
        <dbReference type="SAM" id="Phobius"/>
    </source>
</evidence>
<evidence type="ECO:0000259" key="12">
    <source>
        <dbReference type="PROSITE" id="PS50885"/>
    </source>
</evidence>
<feature type="domain" description="Histidine kinase" evidence="11">
    <location>
        <begin position="251"/>
        <end position="459"/>
    </location>
</feature>
<keyword evidence="10" id="KW-1133">Transmembrane helix</keyword>
<dbReference type="PANTHER" id="PTHR44936">
    <property type="entry name" value="SENSOR PROTEIN CREC"/>
    <property type="match status" value="1"/>
</dbReference>
<sequence>MQKFWTLLTEYMTRHIRLGLFGRAFLVLFILLVSSLSAWTFAFLLAQQEPRATQTAERAITAYHITLKSLQYAPIEKHAALVVDLASLGDTQVFPREMSDTITPVPASKFWNLVIQKIRVALKEQNTRLIIAREVNGRKGLWISLNTQTGEPYWLLINYQPFFSDINREWIYWSLITIILSFIGSIFLALLANQPLQRISTVIKALSRGKKPPILPENRGPRELRNLYHDINHMINDLQEIENDRQVMIAGISHDLRTPLARIRLEVELSNISTESLEAIDNDLEQINHCINQLIDYARPADPNEQTTINVSEALLQLCKSEQNYTHELNGRFTYRIESNLFANISEGNLKRIVGNLVENARKYGRTEQGEIVIDLHAYRHLSNIHIDVKDYGQGIKEEEIPRIRRLFSRGEQARTNANGFGLGLTICDRLLKQIGGNLRLLSNNGKGLLCRIEISFADDRNNQLD</sequence>
<protein>
    <recommendedName>
        <fullName evidence="3">histidine kinase</fullName>
        <ecNumber evidence="3">2.7.13.3</ecNumber>
    </recommendedName>
</protein>
<dbReference type="AlphaFoldDB" id="A0A6L9Y6N5"/>
<evidence type="ECO:0000256" key="7">
    <source>
        <dbReference type="ARBA" id="ARBA00022741"/>
    </source>
</evidence>
<dbReference type="InterPro" id="IPR003661">
    <property type="entry name" value="HisK_dim/P_dom"/>
</dbReference>
<dbReference type="PROSITE" id="PS50885">
    <property type="entry name" value="HAMP"/>
    <property type="match status" value="1"/>
</dbReference>
<evidence type="ECO:0000259" key="11">
    <source>
        <dbReference type="PROSITE" id="PS50109"/>
    </source>
</evidence>
<dbReference type="InterPro" id="IPR005467">
    <property type="entry name" value="His_kinase_dom"/>
</dbReference>
<name>A0A6L9Y6N5_9BURK</name>
<evidence type="ECO:0000256" key="5">
    <source>
        <dbReference type="ARBA" id="ARBA00022553"/>
    </source>
</evidence>
<evidence type="ECO:0000256" key="1">
    <source>
        <dbReference type="ARBA" id="ARBA00000085"/>
    </source>
</evidence>
<keyword evidence="7" id="KW-0547">Nucleotide-binding</keyword>
<keyword evidence="8 13" id="KW-0418">Kinase</keyword>
<keyword evidence="5" id="KW-0597">Phosphoprotein</keyword>
<organism evidence="13 14">
    <name type="scientific">Pelistega ratti</name>
    <dbReference type="NCBI Taxonomy" id="2652177"/>
    <lineage>
        <taxon>Bacteria</taxon>
        <taxon>Pseudomonadati</taxon>
        <taxon>Pseudomonadota</taxon>
        <taxon>Betaproteobacteria</taxon>
        <taxon>Burkholderiales</taxon>
        <taxon>Alcaligenaceae</taxon>
        <taxon>Pelistega</taxon>
    </lineage>
</organism>
<keyword evidence="6" id="KW-0808">Transferase</keyword>
<dbReference type="EC" id="2.7.13.3" evidence="3"/>
<keyword evidence="10" id="KW-0472">Membrane</keyword>
<dbReference type="Pfam" id="PF00672">
    <property type="entry name" value="HAMP"/>
    <property type="match status" value="1"/>
</dbReference>
<dbReference type="PRINTS" id="PR00344">
    <property type="entry name" value="BCTRLSENSOR"/>
</dbReference>
<dbReference type="Gene3D" id="1.10.287.130">
    <property type="match status" value="1"/>
</dbReference>
<comment type="caution">
    <text evidence="13">The sequence shown here is derived from an EMBL/GenBank/DDBJ whole genome shotgun (WGS) entry which is preliminary data.</text>
</comment>
<keyword evidence="4" id="KW-1003">Cell membrane</keyword>
<proteinExistence type="predicted"/>
<feature type="transmembrane region" description="Helical" evidence="10">
    <location>
        <begin position="20"/>
        <end position="45"/>
    </location>
</feature>
<evidence type="ECO:0000256" key="8">
    <source>
        <dbReference type="ARBA" id="ARBA00022777"/>
    </source>
</evidence>
<evidence type="ECO:0000256" key="3">
    <source>
        <dbReference type="ARBA" id="ARBA00012438"/>
    </source>
</evidence>
<evidence type="ECO:0000256" key="4">
    <source>
        <dbReference type="ARBA" id="ARBA00022475"/>
    </source>
</evidence>
<evidence type="ECO:0000313" key="13">
    <source>
        <dbReference type="EMBL" id="NEN76122.1"/>
    </source>
</evidence>
<dbReference type="Pfam" id="PF16524">
    <property type="entry name" value="RisS_PPD"/>
    <property type="match status" value="1"/>
</dbReference>
<dbReference type="Pfam" id="PF02518">
    <property type="entry name" value="HATPase_c"/>
    <property type="match status" value="1"/>
</dbReference>
<dbReference type="InterPro" id="IPR036097">
    <property type="entry name" value="HisK_dim/P_sf"/>
</dbReference>
<dbReference type="InterPro" id="IPR003660">
    <property type="entry name" value="HAMP_dom"/>
</dbReference>
<dbReference type="InterPro" id="IPR003594">
    <property type="entry name" value="HATPase_dom"/>
</dbReference>
<dbReference type="PROSITE" id="PS50109">
    <property type="entry name" value="HIS_KIN"/>
    <property type="match status" value="1"/>
</dbReference>
<dbReference type="InterPro" id="IPR004358">
    <property type="entry name" value="Sig_transdc_His_kin-like_C"/>
</dbReference>
<dbReference type="InterPro" id="IPR038421">
    <property type="entry name" value="RisS_PPD_sf"/>
</dbReference>
<evidence type="ECO:0000256" key="2">
    <source>
        <dbReference type="ARBA" id="ARBA00004651"/>
    </source>
</evidence>
<feature type="transmembrane region" description="Helical" evidence="10">
    <location>
        <begin position="170"/>
        <end position="192"/>
    </location>
</feature>
<dbReference type="SMART" id="SM00304">
    <property type="entry name" value="HAMP"/>
    <property type="match status" value="1"/>
</dbReference>